<organism evidence="8 9">
    <name type="scientific">Aplysia californica</name>
    <name type="common">California sea hare</name>
    <dbReference type="NCBI Taxonomy" id="6500"/>
    <lineage>
        <taxon>Eukaryota</taxon>
        <taxon>Metazoa</taxon>
        <taxon>Spiralia</taxon>
        <taxon>Lophotrochozoa</taxon>
        <taxon>Mollusca</taxon>
        <taxon>Gastropoda</taxon>
        <taxon>Heterobranchia</taxon>
        <taxon>Euthyneura</taxon>
        <taxon>Tectipleura</taxon>
        <taxon>Aplysiida</taxon>
        <taxon>Aplysioidea</taxon>
        <taxon>Aplysiidae</taxon>
        <taxon>Aplysia</taxon>
    </lineage>
</organism>
<dbReference type="InterPro" id="IPR001349">
    <property type="entry name" value="Cyt_c_oxidase_su6a"/>
</dbReference>
<dbReference type="GeneID" id="101845732"/>
<dbReference type="InterPro" id="IPR036418">
    <property type="entry name" value="Cyt_c_oxidase_su6a_sf"/>
</dbReference>
<evidence type="ECO:0000256" key="7">
    <source>
        <dbReference type="SAM" id="Phobius"/>
    </source>
</evidence>
<keyword evidence="7" id="KW-1133">Transmembrane helix</keyword>
<keyword evidence="5 7" id="KW-0472">Membrane</keyword>
<name>A0ABM0J9X1_APLCA</name>
<keyword evidence="2" id="KW-0999">Mitochondrion inner membrane</keyword>
<dbReference type="Proteomes" id="UP000694888">
    <property type="component" value="Unplaced"/>
</dbReference>
<sequence>MLTSNPSIRVIGHSLRRFSTSLRQGTKTDSTDLRDPSARQRFKSFADPAAEDPTPSMIFKYATLAGFVGVILPVWYHAYFMGEQHRERDEFVPWPHLRLRNRSFPWGDGNHSLFHNHYYNALPDGYDEDDEPC</sequence>
<proteinExistence type="inferred from homology"/>
<comment type="similarity">
    <text evidence="6">Belongs to the cytochrome c oxidase subunit 6A family.</text>
</comment>
<dbReference type="Pfam" id="PF02046">
    <property type="entry name" value="COX6A"/>
    <property type="match status" value="1"/>
</dbReference>
<keyword evidence="4" id="KW-0496">Mitochondrion</keyword>
<dbReference type="PANTHER" id="PTHR11504">
    <property type="entry name" value="CYTOCHROME C OXIDASE POLYPEPTIDE VIA"/>
    <property type="match status" value="1"/>
</dbReference>
<evidence type="ECO:0000256" key="5">
    <source>
        <dbReference type="ARBA" id="ARBA00023136"/>
    </source>
</evidence>
<gene>
    <name evidence="9" type="primary">LOC101845732</name>
</gene>
<keyword evidence="8" id="KW-1185">Reference proteome</keyword>
<evidence type="ECO:0000313" key="9">
    <source>
        <dbReference type="RefSeq" id="XP_005088824.1"/>
    </source>
</evidence>
<dbReference type="PIRSF" id="PIRSF000277">
    <property type="entry name" value="COX6A1"/>
    <property type="match status" value="1"/>
</dbReference>
<evidence type="ECO:0000256" key="2">
    <source>
        <dbReference type="ARBA" id="ARBA00022792"/>
    </source>
</evidence>
<evidence type="ECO:0000256" key="4">
    <source>
        <dbReference type="ARBA" id="ARBA00023128"/>
    </source>
</evidence>
<evidence type="ECO:0000256" key="6">
    <source>
        <dbReference type="RuleBase" id="RU004396"/>
    </source>
</evidence>
<evidence type="ECO:0000313" key="8">
    <source>
        <dbReference type="Proteomes" id="UP000694888"/>
    </source>
</evidence>
<dbReference type="PANTHER" id="PTHR11504:SF0">
    <property type="entry name" value="CYTOCHROME C OXIDASE SUBUNIT"/>
    <property type="match status" value="1"/>
</dbReference>
<dbReference type="SUPFAM" id="SSF81411">
    <property type="entry name" value="Mitochondrial cytochrome c oxidase subunit VIa"/>
    <property type="match status" value="1"/>
</dbReference>
<dbReference type="Gene3D" id="4.10.95.10">
    <property type="entry name" value="Cytochrome c oxidase, subunit VIa"/>
    <property type="match status" value="1"/>
</dbReference>
<comment type="subcellular location">
    <subcellularLocation>
        <location evidence="1">Mitochondrion inner membrane</location>
    </subcellularLocation>
</comment>
<protein>
    <submittedName>
        <fullName evidence="9">Cytochrome c oxidase subunit 6A, mitochondrial</fullName>
    </submittedName>
</protein>
<accession>A0ABM0J9X1</accession>
<keyword evidence="3" id="KW-0809">Transit peptide</keyword>
<keyword evidence="7" id="KW-0812">Transmembrane</keyword>
<dbReference type="RefSeq" id="XP_005088824.1">
    <property type="nucleotide sequence ID" value="XM_005088767.1"/>
</dbReference>
<evidence type="ECO:0000256" key="1">
    <source>
        <dbReference type="ARBA" id="ARBA00004273"/>
    </source>
</evidence>
<reference evidence="9" key="1">
    <citation type="submission" date="2025-08" db="UniProtKB">
        <authorList>
            <consortium name="RefSeq"/>
        </authorList>
    </citation>
    <scope>IDENTIFICATION</scope>
</reference>
<evidence type="ECO:0000256" key="3">
    <source>
        <dbReference type="ARBA" id="ARBA00022946"/>
    </source>
</evidence>
<feature type="transmembrane region" description="Helical" evidence="7">
    <location>
        <begin position="58"/>
        <end position="78"/>
    </location>
</feature>